<dbReference type="PANTHER" id="PTHR43827">
    <property type="entry name" value="2,5-DIKETO-D-GLUCONIC ACID REDUCTASE"/>
    <property type="match status" value="1"/>
</dbReference>
<evidence type="ECO:0000256" key="1">
    <source>
        <dbReference type="ARBA" id="ARBA00007905"/>
    </source>
</evidence>
<dbReference type="GO" id="GO:0016616">
    <property type="term" value="F:oxidoreductase activity, acting on the CH-OH group of donors, NAD or NADP as acceptor"/>
    <property type="evidence" value="ECO:0007669"/>
    <property type="project" value="UniProtKB-ARBA"/>
</dbReference>
<reference evidence="8 9" key="1">
    <citation type="submission" date="2014-04" db="EMBL/GenBank/DDBJ databases">
        <title>Evolutionary Origins and Diversification of the Mycorrhizal Mutualists.</title>
        <authorList>
            <consortium name="DOE Joint Genome Institute"/>
            <consortium name="Mycorrhizal Genomics Consortium"/>
            <person name="Kohler A."/>
            <person name="Kuo A."/>
            <person name="Nagy L.G."/>
            <person name="Floudas D."/>
            <person name="Copeland A."/>
            <person name="Barry K.W."/>
            <person name="Cichocki N."/>
            <person name="Veneault-Fourrey C."/>
            <person name="LaButti K."/>
            <person name="Lindquist E.A."/>
            <person name="Lipzen A."/>
            <person name="Lundell T."/>
            <person name="Morin E."/>
            <person name="Murat C."/>
            <person name="Riley R."/>
            <person name="Ohm R."/>
            <person name="Sun H."/>
            <person name="Tunlid A."/>
            <person name="Henrissat B."/>
            <person name="Grigoriev I.V."/>
            <person name="Hibbett D.S."/>
            <person name="Martin F."/>
        </authorList>
    </citation>
    <scope>NUCLEOTIDE SEQUENCE [LARGE SCALE GENOMIC DNA]</scope>
    <source>
        <strain evidence="8 9">FD-317 M1</strain>
    </source>
</reference>
<protein>
    <recommendedName>
        <fullName evidence="7">NADP-dependent oxidoreductase domain-containing protein</fullName>
    </recommendedName>
</protein>
<dbReference type="PRINTS" id="PR00069">
    <property type="entry name" value="ALDKETRDTASE"/>
</dbReference>
<dbReference type="OrthoDB" id="5945798at2759"/>
<sequence>MAAEIPSFTLNDGTKMPSIGLGCWMGTPGGDERVYNMCLNAIKAGYRHFDTAAGYGNEAQVGKAIRDSGIPRNEFYLTTKLGNPDHGRVKEAFEESLKNLNTEYVDLYLMHWPQAGKPDSEQAWGDAVFRPSESPTFVETWKDMEKLLNGGKVKSIGVSNFSIKNLEILLPHCTVAPVTNQVEMHPCLPQNDLKAYCESKGIILTAYSPLGQPAGPDQPISLFNNDIVKKLASKLNVDVAQVLISWGVQRKTVVIPKTENQQRMASNITLVQLLPEDMKILDDLHLQPGMHCTLCFSAKADSGRIFGWTFDELGFPEHLYRTKF</sequence>
<dbReference type="FunFam" id="3.20.20.100:FF:000002">
    <property type="entry name" value="2,5-diketo-D-gluconic acid reductase A"/>
    <property type="match status" value="1"/>
</dbReference>
<evidence type="ECO:0000256" key="5">
    <source>
        <dbReference type="PIRSR" id="PIRSR000097-2"/>
    </source>
</evidence>
<comment type="similarity">
    <text evidence="1">Belongs to the aldo/keto reductase family.</text>
</comment>
<gene>
    <name evidence="8" type="ORF">GYMLUDRAFT_43290</name>
</gene>
<feature type="binding site" evidence="5">
    <location>
        <position position="111"/>
    </location>
    <ligand>
        <name>substrate</name>
    </ligand>
</feature>
<feature type="domain" description="NADP-dependent oxidoreductase" evidence="7">
    <location>
        <begin position="19"/>
        <end position="284"/>
    </location>
</feature>
<dbReference type="SUPFAM" id="SSF51430">
    <property type="entry name" value="NAD(P)-linked oxidoreductase"/>
    <property type="match status" value="1"/>
</dbReference>
<accession>A0A0D0CF51</accession>
<dbReference type="CDD" id="cd19071">
    <property type="entry name" value="AKR_AKR1-5-like"/>
    <property type="match status" value="1"/>
</dbReference>
<keyword evidence="2" id="KW-0521">NADP</keyword>
<dbReference type="AlphaFoldDB" id="A0A0D0CF51"/>
<evidence type="ECO:0000256" key="3">
    <source>
        <dbReference type="ARBA" id="ARBA00023002"/>
    </source>
</evidence>
<name>A0A0D0CF51_9AGAR</name>
<dbReference type="InterPro" id="IPR018170">
    <property type="entry name" value="Aldo/ket_reductase_CS"/>
</dbReference>
<evidence type="ECO:0000313" key="9">
    <source>
        <dbReference type="Proteomes" id="UP000053593"/>
    </source>
</evidence>
<dbReference type="PIRSF" id="PIRSF000097">
    <property type="entry name" value="AKR"/>
    <property type="match status" value="1"/>
</dbReference>
<keyword evidence="3" id="KW-0560">Oxidoreductase</keyword>
<dbReference type="Pfam" id="PF00248">
    <property type="entry name" value="Aldo_ket_red"/>
    <property type="match status" value="1"/>
</dbReference>
<dbReference type="EMBL" id="KN834772">
    <property type="protein sequence ID" value="KIK61209.1"/>
    <property type="molecule type" value="Genomic_DNA"/>
</dbReference>
<dbReference type="Gene3D" id="3.20.20.100">
    <property type="entry name" value="NADP-dependent oxidoreductase domain"/>
    <property type="match status" value="1"/>
</dbReference>
<dbReference type="PROSITE" id="PS00062">
    <property type="entry name" value="ALDOKETO_REDUCTASE_2"/>
    <property type="match status" value="1"/>
</dbReference>
<evidence type="ECO:0000256" key="2">
    <source>
        <dbReference type="ARBA" id="ARBA00022857"/>
    </source>
</evidence>
<dbReference type="InterPro" id="IPR020471">
    <property type="entry name" value="AKR"/>
</dbReference>
<dbReference type="HOGENOM" id="CLU_023205_0_0_1"/>
<evidence type="ECO:0000256" key="6">
    <source>
        <dbReference type="PIRSR" id="PIRSR000097-3"/>
    </source>
</evidence>
<feature type="site" description="Lowers pKa of active site Tyr" evidence="6">
    <location>
        <position position="80"/>
    </location>
</feature>
<keyword evidence="9" id="KW-1185">Reference proteome</keyword>
<evidence type="ECO:0000313" key="8">
    <source>
        <dbReference type="EMBL" id="KIK61209.1"/>
    </source>
</evidence>
<evidence type="ECO:0000256" key="4">
    <source>
        <dbReference type="PIRSR" id="PIRSR000097-1"/>
    </source>
</evidence>
<dbReference type="PROSITE" id="PS00798">
    <property type="entry name" value="ALDOKETO_REDUCTASE_1"/>
    <property type="match status" value="1"/>
</dbReference>
<dbReference type="PANTHER" id="PTHR43827:SF3">
    <property type="entry name" value="NADP-DEPENDENT OXIDOREDUCTASE DOMAIN-CONTAINING PROTEIN"/>
    <property type="match status" value="1"/>
</dbReference>
<feature type="active site" description="Proton donor" evidence="4">
    <location>
        <position position="55"/>
    </location>
</feature>
<organism evidence="8 9">
    <name type="scientific">Collybiopsis luxurians FD-317 M1</name>
    <dbReference type="NCBI Taxonomy" id="944289"/>
    <lineage>
        <taxon>Eukaryota</taxon>
        <taxon>Fungi</taxon>
        <taxon>Dikarya</taxon>
        <taxon>Basidiomycota</taxon>
        <taxon>Agaricomycotina</taxon>
        <taxon>Agaricomycetes</taxon>
        <taxon>Agaricomycetidae</taxon>
        <taxon>Agaricales</taxon>
        <taxon>Marasmiineae</taxon>
        <taxon>Omphalotaceae</taxon>
        <taxon>Collybiopsis</taxon>
        <taxon>Collybiopsis luxurians</taxon>
    </lineage>
</organism>
<proteinExistence type="inferred from homology"/>
<dbReference type="InterPro" id="IPR023210">
    <property type="entry name" value="NADP_OxRdtase_dom"/>
</dbReference>
<evidence type="ECO:0000259" key="7">
    <source>
        <dbReference type="Pfam" id="PF00248"/>
    </source>
</evidence>
<dbReference type="Proteomes" id="UP000053593">
    <property type="component" value="Unassembled WGS sequence"/>
</dbReference>
<dbReference type="InterPro" id="IPR036812">
    <property type="entry name" value="NAD(P)_OxRdtase_dom_sf"/>
</dbReference>